<evidence type="ECO:0000313" key="1">
    <source>
        <dbReference type="EMBL" id="EHO47968.1"/>
    </source>
</evidence>
<evidence type="ECO:0000313" key="2">
    <source>
        <dbReference type="Proteomes" id="UP000005025"/>
    </source>
</evidence>
<comment type="caution">
    <text evidence="1">The sequence shown here is derived from an EMBL/GenBank/DDBJ whole genome shotgun (WGS) entry which is preliminary data.</text>
</comment>
<reference evidence="1 2" key="1">
    <citation type="submission" date="2011-09" db="EMBL/GenBank/DDBJ databases">
        <authorList>
            <person name="Weinstock G."/>
            <person name="Sodergren E."/>
            <person name="Clifton S."/>
            <person name="Fulton L."/>
            <person name="Fulton B."/>
            <person name="Courtney L."/>
            <person name="Fronick C."/>
            <person name="Harrison M."/>
            <person name="Strong C."/>
            <person name="Farmer C."/>
            <person name="Delahaunty K."/>
            <person name="Markovic C."/>
            <person name="Hall O."/>
            <person name="Minx P."/>
            <person name="Tomlinson C."/>
            <person name="Mitreva M."/>
            <person name="Hou S."/>
            <person name="Chen J."/>
            <person name="Wollam A."/>
            <person name="Pepin K.H."/>
            <person name="Johnson M."/>
            <person name="Bhonagiri V."/>
            <person name="Zhang X."/>
            <person name="Suruliraj S."/>
            <person name="Warren W."/>
            <person name="Chinwalla A."/>
            <person name="Mardis E.R."/>
            <person name="Wilson R.K."/>
        </authorList>
    </citation>
    <scope>NUCLEOTIDE SEQUENCE [LARGE SCALE GENOMIC DNA]</scope>
    <source>
        <strain evidence="1 2">F0435</strain>
    </source>
</reference>
<dbReference type="Proteomes" id="UP000005025">
    <property type="component" value="Unassembled WGS sequence"/>
</dbReference>
<sequence length="125" mass="14039">MEIPGSGIFIGGAYVPAPALRSGPKNSERSKAVKSRNISSFWRNPWFWGIFPEGPYMQAFALRSGPNLCKREQPLTKIKAVTSCRCLHTDYCFTRYPSTKPPLPYQALGQRSTNIPKPCFTPKPF</sequence>
<gene>
    <name evidence="1" type="ORF">HMPREF9104_02974</name>
</gene>
<dbReference type="EMBL" id="AGRJ01000248">
    <property type="protein sequence ID" value="EHO47968.1"/>
    <property type="molecule type" value="Genomic_DNA"/>
</dbReference>
<protein>
    <submittedName>
        <fullName evidence="1">Uncharacterized protein</fullName>
    </submittedName>
</protein>
<dbReference type="HOGENOM" id="CLU_1989804_0_0_9"/>
<dbReference type="AlphaFoldDB" id="H1LK28"/>
<name>H1LK28_9LACO</name>
<accession>H1LK28</accession>
<dbReference type="STRING" id="797516.HMPREF9104_02974"/>
<organism evidence="1 2">
    <name type="scientific">Lentilactobacillus kisonensis F0435</name>
    <dbReference type="NCBI Taxonomy" id="797516"/>
    <lineage>
        <taxon>Bacteria</taxon>
        <taxon>Bacillati</taxon>
        <taxon>Bacillota</taxon>
        <taxon>Bacilli</taxon>
        <taxon>Lactobacillales</taxon>
        <taxon>Lactobacillaceae</taxon>
        <taxon>Lentilactobacillus</taxon>
    </lineage>
</organism>
<proteinExistence type="predicted"/>